<gene>
    <name evidence="8" type="ORF">F1735_06175</name>
</gene>
<feature type="transmembrane region" description="Helical" evidence="6">
    <location>
        <begin position="227"/>
        <end position="246"/>
    </location>
</feature>
<keyword evidence="3 6" id="KW-0812">Transmembrane</keyword>
<name>A0ABX0MGI9_9BURK</name>
<accession>A0ABX0MGI9</accession>
<feature type="transmembrane region" description="Helical" evidence="6">
    <location>
        <begin position="59"/>
        <end position="77"/>
    </location>
</feature>
<dbReference type="InterPro" id="IPR018076">
    <property type="entry name" value="T2SS_GspF_dom"/>
</dbReference>
<evidence type="ECO:0000313" key="8">
    <source>
        <dbReference type="EMBL" id="NHZ61890.1"/>
    </source>
</evidence>
<comment type="subcellular location">
    <subcellularLocation>
        <location evidence="1">Cell membrane</location>
        <topology evidence="1">Multi-pass membrane protein</topology>
    </subcellularLocation>
</comment>
<dbReference type="PANTHER" id="PTHR35007:SF1">
    <property type="entry name" value="PILUS ASSEMBLY PROTEIN"/>
    <property type="match status" value="1"/>
</dbReference>
<organism evidence="8 9">
    <name type="scientific">Massilia genomosp. 1</name>
    <dbReference type="NCBI Taxonomy" id="2609280"/>
    <lineage>
        <taxon>Bacteria</taxon>
        <taxon>Pseudomonadati</taxon>
        <taxon>Pseudomonadota</taxon>
        <taxon>Betaproteobacteria</taxon>
        <taxon>Burkholderiales</taxon>
        <taxon>Oxalobacteraceae</taxon>
        <taxon>Telluria group</taxon>
        <taxon>Massilia</taxon>
    </lineage>
</organism>
<feature type="transmembrane region" description="Helical" evidence="6">
    <location>
        <begin position="83"/>
        <end position="100"/>
    </location>
</feature>
<reference evidence="8 9" key="1">
    <citation type="submission" date="2019-10" db="EMBL/GenBank/DDBJ databases">
        <title>Taxonomy of Antarctic Massilia spp.: description of Massilia rubra sp. nov., Massilia aquatica sp. nov., Massilia mucilaginosa sp. nov., Massilia frigida sp. nov. isolated from streams, lakes and regoliths.</title>
        <authorList>
            <person name="Holochova P."/>
            <person name="Sedlacek I."/>
            <person name="Kralova S."/>
            <person name="Maslanova I."/>
            <person name="Busse H.-J."/>
            <person name="Stankova E."/>
            <person name="Vrbovska V."/>
            <person name="Kovarovic V."/>
            <person name="Bartak M."/>
            <person name="Svec P."/>
            <person name="Pantucek R."/>
        </authorList>
    </citation>
    <scope>NUCLEOTIDE SEQUENCE [LARGE SCALE GENOMIC DNA]</scope>
    <source>
        <strain evidence="8 9">CCM 8694</strain>
    </source>
</reference>
<dbReference type="PANTHER" id="PTHR35007">
    <property type="entry name" value="INTEGRAL MEMBRANE PROTEIN-RELATED"/>
    <property type="match status" value="1"/>
</dbReference>
<comment type="caution">
    <text evidence="8">The sequence shown here is derived from an EMBL/GenBank/DDBJ whole genome shotgun (WGS) entry which is preliminary data.</text>
</comment>
<evidence type="ECO:0000256" key="5">
    <source>
        <dbReference type="ARBA" id="ARBA00023136"/>
    </source>
</evidence>
<feature type="transmembrane region" description="Helical" evidence="6">
    <location>
        <begin position="258"/>
        <end position="278"/>
    </location>
</feature>
<dbReference type="Gene3D" id="1.20.81.30">
    <property type="entry name" value="Type II secretion system (T2SS), domain F"/>
    <property type="match status" value="1"/>
</dbReference>
<protein>
    <recommendedName>
        <fullName evidence="7">Type II secretion system protein GspF domain-containing protein</fullName>
    </recommendedName>
</protein>
<evidence type="ECO:0000256" key="4">
    <source>
        <dbReference type="ARBA" id="ARBA00022989"/>
    </source>
</evidence>
<evidence type="ECO:0000259" key="7">
    <source>
        <dbReference type="Pfam" id="PF00482"/>
    </source>
</evidence>
<proteinExistence type="predicted"/>
<feature type="transmembrane region" description="Helical" evidence="6">
    <location>
        <begin position="6"/>
        <end position="29"/>
    </location>
</feature>
<keyword evidence="4 6" id="KW-1133">Transmembrane helix</keyword>
<dbReference type="EMBL" id="WHJF01000011">
    <property type="protein sequence ID" value="NHZ61890.1"/>
    <property type="molecule type" value="Genomic_DNA"/>
</dbReference>
<evidence type="ECO:0000313" key="9">
    <source>
        <dbReference type="Proteomes" id="UP000610594"/>
    </source>
</evidence>
<sequence length="286" mass="31119">MDDALLPSVIAAGIAVATVLFVAAVWMLGRSLAASYQEKVLDTTSLKLSDMFIFMDPRLLTKLSIVATVLVPVVLLVLSRNPLLAVAGAVACLVGPGLVHKRLRARRRRMLIRQLPDTLDSLVGALRSGMSLQQGLALLAEQLPKPSSQEFSLLVRKLRMGVGMDEAVDELESRIGSREYTMFATSMRIAREVGGNLTESLERLADTMRRKLAMEDKIDALTAQGKLQGLIVGCLPLFLMAALNGMEPEAMAPLFTTWIGYGVLLLIFVLECVGFVLIRKIVAIDV</sequence>
<dbReference type="RefSeq" id="WP_167236118.1">
    <property type="nucleotide sequence ID" value="NZ_WHJF01000011.1"/>
</dbReference>
<evidence type="ECO:0000256" key="2">
    <source>
        <dbReference type="ARBA" id="ARBA00022475"/>
    </source>
</evidence>
<evidence type="ECO:0000256" key="6">
    <source>
        <dbReference type="SAM" id="Phobius"/>
    </source>
</evidence>
<dbReference type="Pfam" id="PF00482">
    <property type="entry name" value="T2SSF"/>
    <property type="match status" value="1"/>
</dbReference>
<evidence type="ECO:0000256" key="1">
    <source>
        <dbReference type="ARBA" id="ARBA00004651"/>
    </source>
</evidence>
<keyword evidence="9" id="KW-1185">Reference proteome</keyword>
<keyword evidence="2" id="KW-1003">Cell membrane</keyword>
<feature type="domain" description="Type II secretion system protein GspF" evidence="7">
    <location>
        <begin position="119"/>
        <end position="242"/>
    </location>
</feature>
<keyword evidence="5 6" id="KW-0472">Membrane</keyword>
<evidence type="ECO:0000256" key="3">
    <source>
        <dbReference type="ARBA" id="ARBA00022692"/>
    </source>
</evidence>
<dbReference type="Proteomes" id="UP000610594">
    <property type="component" value="Unassembled WGS sequence"/>
</dbReference>
<dbReference type="InterPro" id="IPR042094">
    <property type="entry name" value="T2SS_GspF_sf"/>
</dbReference>